<keyword evidence="1" id="KW-0732">Signal</keyword>
<reference evidence="2 3" key="1">
    <citation type="journal article" date="2018" name="Evol. Lett.">
        <title>Horizontal gene cluster transfer increased hallucinogenic mushroom diversity.</title>
        <authorList>
            <person name="Reynolds H.T."/>
            <person name="Vijayakumar V."/>
            <person name="Gluck-Thaler E."/>
            <person name="Korotkin H.B."/>
            <person name="Matheny P.B."/>
            <person name="Slot J.C."/>
        </authorList>
    </citation>
    <scope>NUCLEOTIDE SEQUENCE [LARGE SCALE GENOMIC DNA]</scope>
    <source>
        <strain evidence="2 3">SRW20</strain>
    </source>
</reference>
<dbReference type="GO" id="GO:0008237">
    <property type="term" value="F:metallopeptidase activity"/>
    <property type="evidence" value="ECO:0007669"/>
    <property type="project" value="InterPro"/>
</dbReference>
<proteinExistence type="predicted"/>
<evidence type="ECO:0008006" key="4">
    <source>
        <dbReference type="Google" id="ProtNLM"/>
    </source>
</evidence>
<evidence type="ECO:0000256" key="1">
    <source>
        <dbReference type="SAM" id="SignalP"/>
    </source>
</evidence>
<organism evidence="2 3">
    <name type="scientific">Gymnopilus dilepis</name>
    <dbReference type="NCBI Taxonomy" id="231916"/>
    <lineage>
        <taxon>Eukaryota</taxon>
        <taxon>Fungi</taxon>
        <taxon>Dikarya</taxon>
        <taxon>Basidiomycota</taxon>
        <taxon>Agaricomycotina</taxon>
        <taxon>Agaricomycetes</taxon>
        <taxon>Agaricomycetidae</taxon>
        <taxon>Agaricales</taxon>
        <taxon>Agaricineae</taxon>
        <taxon>Hymenogastraceae</taxon>
        <taxon>Gymnopilus</taxon>
    </lineage>
</organism>
<gene>
    <name evidence="2" type="ORF">CVT26_005534</name>
</gene>
<sequence>MNAILFAFLLFFTSISVNKQITAMEAVVANPGTADHQTMLKICFGDHFDIKGITEGVHKLKAAVLRVTDVYEAAMPAGVKAKTSDGGTAAATIRFGPDFYDGKKTSDDGRIGTLLHEASHYVMGTWDYFTKPDKKPIQKTEYNKDPSANLSGYMPADYHDLKAGGFTGMHTNADSWKSFGFYALHGRPHNNMDPSTMRKVP</sequence>
<dbReference type="EMBL" id="NHYE01005203">
    <property type="protein sequence ID" value="PPQ76028.1"/>
    <property type="molecule type" value="Genomic_DNA"/>
</dbReference>
<feature type="chain" id="PRO_5019158090" description="Lysine-specific metallo-endopeptidase domain-containing protein" evidence="1">
    <location>
        <begin position="20"/>
        <end position="201"/>
    </location>
</feature>
<feature type="signal peptide" evidence="1">
    <location>
        <begin position="1"/>
        <end position="19"/>
    </location>
</feature>
<dbReference type="InParanoid" id="A0A409WC06"/>
<dbReference type="AlphaFoldDB" id="A0A409WC06"/>
<evidence type="ECO:0000313" key="2">
    <source>
        <dbReference type="EMBL" id="PPQ76028.1"/>
    </source>
</evidence>
<dbReference type="Gene3D" id="3.40.390.10">
    <property type="entry name" value="Collagenase (Catalytic Domain)"/>
    <property type="match status" value="1"/>
</dbReference>
<comment type="caution">
    <text evidence="2">The sequence shown here is derived from an EMBL/GenBank/DDBJ whole genome shotgun (WGS) entry which is preliminary data.</text>
</comment>
<dbReference type="InterPro" id="IPR024079">
    <property type="entry name" value="MetalloPept_cat_dom_sf"/>
</dbReference>
<protein>
    <recommendedName>
        <fullName evidence="4">Lysine-specific metallo-endopeptidase domain-containing protein</fullName>
    </recommendedName>
</protein>
<dbReference type="SUPFAM" id="SSF55486">
    <property type="entry name" value="Metalloproteases ('zincins'), catalytic domain"/>
    <property type="match status" value="1"/>
</dbReference>
<evidence type="ECO:0000313" key="3">
    <source>
        <dbReference type="Proteomes" id="UP000284706"/>
    </source>
</evidence>
<name>A0A409WC06_9AGAR</name>
<keyword evidence="3" id="KW-1185">Reference proteome</keyword>
<dbReference type="OrthoDB" id="3067737at2759"/>
<dbReference type="Proteomes" id="UP000284706">
    <property type="component" value="Unassembled WGS sequence"/>
</dbReference>
<accession>A0A409WC06</accession>